<organism evidence="1 2">
    <name type="scientific">Mythimna loreyi</name>
    <dbReference type="NCBI Taxonomy" id="667449"/>
    <lineage>
        <taxon>Eukaryota</taxon>
        <taxon>Metazoa</taxon>
        <taxon>Ecdysozoa</taxon>
        <taxon>Arthropoda</taxon>
        <taxon>Hexapoda</taxon>
        <taxon>Insecta</taxon>
        <taxon>Pterygota</taxon>
        <taxon>Neoptera</taxon>
        <taxon>Endopterygota</taxon>
        <taxon>Lepidoptera</taxon>
        <taxon>Glossata</taxon>
        <taxon>Ditrysia</taxon>
        <taxon>Noctuoidea</taxon>
        <taxon>Noctuidae</taxon>
        <taxon>Noctuinae</taxon>
        <taxon>Hadenini</taxon>
        <taxon>Mythimna</taxon>
    </lineage>
</organism>
<name>A0ACC2QTI1_9NEOP</name>
<proteinExistence type="predicted"/>
<evidence type="ECO:0000313" key="2">
    <source>
        <dbReference type="Proteomes" id="UP001231649"/>
    </source>
</evidence>
<keyword evidence="2" id="KW-1185">Reference proteome</keyword>
<dbReference type="Proteomes" id="UP001231649">
    <property type="component" value="Chromosome 8"/>
</dbReference>
<dbReference type="EMBL" id="CM056784">
    <property type="protein sequence ID" value="KAJ8724576.1"/>
    <property type="molecule type" value="Genomic_DNA"/>
</dbReference>
<gene>
    <name evidence="1" type="ORF">PYW08_016050</name>
</gene>
<accession>A0ACC2QTI1</accession>
<comment type="caution">
    <text evidence="1">The sequence shown here is derived from an EMBL/GenBank/DDBJ whole genome shotgun (WGS) entry which is preliminary data.</text>
</comment>
<sequence>MHWFHSGAGRWSALIPNGSSRVMNCGDGVPDYCLSESEEENQGEPKPKRGRGRKRLWVLCNKFYNLKEAEDFVNSENTWSPKFTQKTEERQKRFYGCNKVPKKGPQCAAELYLLFECGTKTVFVYRADADHNHNDFGARDDYATWMNLAGGKSLIRYKSYVYYSHCKLKRGDRWRCNQYFQTGCLAFVVVDESLRVMKAADIHHHPPPMYLLLLVKGRNGKDLLMLEGYTYYQHKILRDGFRWSCTQMGSRSCRGFLHVTNDMFVVRAFTQHTHPPSTFSWKSTKNQKRTNDNKRHNLGKDALNPLALKIASIKGRAGF</sequence>
<reference evidence="1" key="1">
    <citation type="submission" date="2023-03" db="EMBL/GenBank/DDBJ databases">
        <title>Chromosome-level genomes of two armyworms, Mythimna separata and Mythimna loreyi, provide insights into the biosynthesis and reception of sex pheromones.</title>
        <authorList>
            <person name="Zhao H."/>
        </authorList>
    </citation>
    <scope>NUCLEOTIDE SEQUENCE</scope>
    <source>
        <strain evidence="1">BeijingLab</strain>
    </source>
</reference>
<evidence type="ECO:0000313" key="1">
    <source>
        <dbReference type="EMBL" id="KAJ8724576.1"/>
    </source>
</evidence>
<protein>
    <submittedName>
        <fullName evidence="1">Uncharacterized protein</fullName>
    </submittedName>
</protein>